<dbReference type="EMBL" id="GBHO01008378">
    <property type="protein sequence ID" value="JAG35226.1"/>
    <property type="molecule type" value="Transcribed_RNA"/>
</dbReference>
<dbReference type="EMBL" id="GBHO01036122">
    <property type="protein sequence ID" value="JAG07482.1"/>
    <property type="molecule type" value="Transcribed_RNA"/>
</dbReference>
<gene>
    <name evidence="3" type="primary">rsmA_32</name>
    <name evidence="16" type="synonym">rsmA_0</name>
    <name evidence="17" type="synonym">rsmA_10</name>
    <name evidence="19" type="synonym">rsmA_11</name>
    <name evidence="2" type="synonym">rsmA_12</name>
    <name evidence="14" type="synonym">rsmA_13</name>
    <name evidence="21" type="synonym">rsmA_14</name>
    <name evidence="9" type="synonym">rsmA_18</name>
    <name evidence="11" type="synonym">rsmA_20</name>
    <name evidence="10" type="synonym">rsmA_21</name>
    <name evidence="5" type="synonym">rsmA_22</name>
    <name evidence="4" type="synonym">rsmA_23</name>
    <name evidence="20" type="synonym">rsmA_25</name>
    <name evidence="6" type="synonym">rsmA_26</name>
    <name evidence="8" type="synonym">rsmA_27</name>
    <name evidence="7" type="synonym">rsmA_28</name>
    <name evidence="18" type="synonym">rsmA_3</name>
    <name evidence="22" type="synonym">rsmA_31</name>
    <name evidence="1" type="synonym">rsmA_33</name>
    <name evidence="12" type="synonym">rsmA_5</name>
    <name evidence="13" type="synonym">rsmA_6</name>
    <name evidence="15" type="synonym">rsmA_9</name>
    <name evidence="21" type="ORF">CM83_32495</name>
    <name evidence="14" type="ORF">CM83_32497</name>
    <name evidence="3" type="ORF">CM83_32502</name>
    <name evidence="22" type="ORF">CM83_32507</name>
    <name evidence="15" type="ORF">CM83_32511</name>
    <name evidence="13" type="ORF">CM83_32526</name>
    <name evidence="12" type="ORF">CM83_32529</name>
    <name evidence="11" type="ORF">CM83_32533</name>
    <name evidence="10" type="ORF">CM83_32538</name>
    <name evidence="9" type="ORF">CM83_32547</name>
    <name evidence="8" type="ORF">CM83_32552</name>
    <name evidence="7" type="ORF">CM83_32557</name>
    <name evidence="6" type="ORF">CM83_32559</name>
    <name evidence="5" type="ORF">CM83_32563</name>
    <name evidence="4" type="ORF">CM83_32568</name>
    <name evidence="16" type="ORF">CM83_32573</name>
    <name evidence="1" type="ORF">CM83_32585</name>
    <name evidence="2" type="ORF">CM83_32590</name>
    <name evidence="19" type="ORF">CM83_32595</name>
    <name evidence="17" type="ORF">CM83_32599</name>
    <name evidence="18" type="ORF">CM83_32604</name>
    <name evidence="20" type="ORF">CM83_32610</name>
    <name evidence="24" type="ORF">g.38400</name>
    <name evidence="23" type="ORF">g.38416</name>
</gene>
<evidence type="ECO:0000313" key="3">
    <source>
        <dbReference type="EMBL" id="JAG00728.1"/>
    </source>
</evidence>
<dbReference type="EMBL" id="GBHO01042876">
    <property type="protein sequence ID" value="JAG00728.1"/>
    <property type="molecule type" value="Transcribed_RNA"/>
</dbReference>
<dbReference type="EMBL" id="GBHO01007621">
    <property type="protein sequence ID" value="JAG35983.1"/>
    <property type="molecule type" value="Transcribed_RNA"/>
</dbReference>
<evidence type="ECO:0000313" key="14">
    <source>
        <dbReference type="EMBL" id="JAG35221.1"/>
    </source>
</evidence>
<dbReference type="EMBL" id="GBHO01007623">
    <property type="protein sequence ID" value="JAG35981.1"/>
    <property type="molecule type" value="Transcribed_RNA"/>
</dbReference>
<dbReference type="GO" id="GO:0008168">
    <property type="term" value="F:methyltransferase activity"/>
    <property type="evidence" value="ECO:0007669"/>
    <property type="project" value="UniProtKB-KW"/>
</dbReference>
<evidence type="ECO:0000313" key="13">
    <source>
        <dbReference type="EMBL" id="JAG35219.1"/>
    </source>
</evidence>
<dbReference type="EMBL" id="GBHO01036127">
    <property type="protein sequence ID" value="JAG07477.1"/>
    <property type="molecule type" value="Transcribed_RNA"/>
</dbReference>
<evidence type="ECO:0000313" key="18">
    <source>
        <dbReference type="EMBL" id="JAG35984.1"/>
    </source>
</evidence>
<dbReference type="EMBL" id="GBHO01036124">
    <property type="protein sequence ID" value="JAG07480.1"/>
    <property type="molecule type" value="Transcribed_RNA"/>
</dbReference>
<evidence type="ECO:0000313" key="11">
    <source>
        <dbReference type="EMBL" id="JAG07485.1"/>
    </source>
</evidence>
<evidence type="ECO:0000313" key="10">
    <source>
        <dbReference type="EMBL" id="JAG07484.1"/>
    </source>
</evidence>
<evidence type="ECO:0000313" key="20">
    <source>
        <dbReference type="EMBL" id="JAG35988.1"/>
    </source>
</evidence>
<dbReference type="EMBL" id="GBHO01036125">
    <property type="protein sequence ID" value="JAG07479.1"/>
    <property type="molecule type" value="Transcribed_RNA"/>
</dbReference>
<dbReference type="EMBL" id="GBHO01008383">
    <property type="protein sequence ID" value="JAG35221.1"/>
    <property type="molecule type" value="Transcribed_RNA"/>
</dbReference>
<evidence type="ECO:0000313" key="5">
    <source>
        <dbReference type="EMBL" id="JAG07478.1"/>
    </source>
</evidence>
<accession>A0A0A9W2N1</accession>
<evidence type="ECO:0000313" key="15">
    <source>
        <dbReference type="EMBL" id="JAG35226.1"/>
    </source>
</evidence>
<name>A0A0A9W2N1_LYGHE</name>
<evidence type="ECO:0000313" key="19">
    <source>
        <dbReference type="EMBL" id="JAG35986.1"/>
    </source>
</evidence>
<dbReference type="EMBL" id="GDHC01009796">
    <property type="protein sequence ID" value="JAQ08833.1"/>
    <property type="molecule type" value="Transcribed_RNA"/>
</dbReference>
<reference evidence="3" key="1">
    <citation type="journal article" date="2014" name="PLoS ONE">
        <title>Transcriptome-Based Identification of ABC Transporters in the Western Tarnished Plant Bug Lygus hesperus.</title>
        <authorList>
            <person name="Hull J.J."/>
            <person name="Chaney K."/>
            <person name="Geib S.M."/>
            <person name="Fabrick J.A."/>
            <person name="Brent C.S."/>
            <person name="Walsh D."/>
            <person name="Lavine L.C."/>
        </authorList>
    </citation>
    <scope>NUCLEOTIDE SEQUENCE</scope>
</reference>
<reference evidence="23" key="3">
    <citation type="journal article" date="2016" name="Gigascience">
        <title>De novo construction of an expanded transcriptome assembly for the western tarnished plant bug, Lygus hesperus.</title>
        <authorList>
            <person name="Tassone E.E."/>
            <person name="Geib S.M."/>
            <person name="Hall B."/>
            <person name="Fabrick J.A."/>
            <person name="Brent C.S."/>
            <person name="Hull J.J."/>
        </authorList>
    </citation>
    <scope>NUCLEOTIDE SEQUENCE</scope>
</reference>
<dbReference type="GO" id="GO:0032259">
    <property type="term" value="P:methylation"/>
    <property type="evidence" value="ECO:0007669"/>
    <property type="project" value="UniProtKB-KW"/>
</dbReference>
<evidence type="ECO:0000313" key="22">
    <source>
        <dbReference type="EMBL" id="JAG39018.1"/>
    </source>
</evidence>
<evidence type="ECO:0000313" key="4">
    <source>
        <dbReference type="EMBL" id="JAG07477.1"/>
    </source>
</evidence>
<dbReference type="EMBL" id="GBHO01036123">
    <property type="protein sequence ID" value="JAG07481.1"/>
    <property type="molecule type" value="Transcribed_RNA"/>
</dbReference>
<evidence type="ECO:0000313" key="7">
    <source>
        <dbReference type="EMBL" id="JAG07480.1"/>
    </source>
</evidence>
<evidence type="ECO:0000313" key="1">
    <source>
        <dbReference type="EMBL" id="JAF98265.1"/>
    </source>
</evidence>
<evidence type="ECO:0000313" key="6">
    <source>
        <dbReference type="EMBL" id="JAG07479.1"/>
    </source>
</evidence>
<evidence type="ECO:0000313" key="8">
    <source>
        <dbReference type="EMBL" id="JAG07481.1"/>
    </source>
</evidence>
<sequence length="150" mass="16357">MHIQRGALNSSVCGIDPLPKATAPDPCKARGAVVPPSNGFLLLPRTYRNVTLASLYPHSNLTQKQLPQILDLFHLPSAQPASSLAPHTYVKIPSTYEAWRDELVAQYNITVVHSTNELPAALRSYISKSIDVDSSDAVPHLLVQSASLHR</sequence>
<evidence type="ECO:0000313" key="23">
    <source>
        <dbReference type="EMBL" id="JAQ08833.1"/>
    </source>
</evidence>
<dbReference type="EMBL" id="GBHO01004589">
    <property type="protein sequence ID" value="JAG39015.1"/>
    <property type="molecule type" value="Transcribed_RNA"/>
</dbReference>
<evidence type="ECO:0000313" key="9">
    <source>
        <dbReference type="EMBL" id="JAG07482.1"/>
    </source>
</evidence>
<dbReference type="EMBL" id="GBHO01008385">
    <property type="protein sequence ID" value="JAG35219.1"/>
    <property type="molecule type" value="Transcribed_RNA"/>
</dbReference>
<evidence type="ECO:0000313" key="17">
    <source>
        <dbReference type="EMBL" id="JAG35983.1"/>
    </source>
</evidence>
<evidence type="ECO:0000313" key="2">
    <source>
        <dbReference type="EMBL" id="JAF98281.1"/>
    </source>
</evidence>
<keyword evidence="3" id="KW-0489">Methyltransferase</keyword>
<dbReference type="EMBL" id="GBHO01045338">
    <property type="protein sequence ID" value="JAF98265.1"/>
    <property type="molecule type" value="Transcribed_RNA"/>
</dbReference>
<dbReference type="EMBL" id="GDHC01009610">
    <property type="protein sequence ID" value="JAQ09019.1"/>
    <property type="molecule type" value="Transcribed_RNA"/>
</dbReference>
<dbReference type="EMBL" id="GBHO01007618">
    <property type="protein sequence ID" value="JAG35986.1"/>
    <property type="molecule type" value="Transcribed_RNA"/>
</dbReference>
<dbReference type="EMBL" id="GBHO01036118">
    <property type="protein sequence ID" value="JAG07486.1"/>
    <property type="molecule type" value="Transcribed_RNA"/>
</dbReference>
<dbReference type="EMBL" id="GBHO01004586">
    <property type="protein sequence ID" value="JAG39018.1"/>
    <property type="molecule type" value="Transcribed_RNA"/>
</dbReference>
<keyword evidence="3" id="KW-0808">Transferase</keyword>
<dbReference type="EMBL" id="GBHO01045322">
    <property type="protein sequence ID" value="JAF98281.1"/>
    <property type="molecule type" value="Transcribed_RNA"/>
</dbReference>
<evidence type="ECO:0000313" key="12">
    <source>
        <dbReference type="EMBL" id="JAG07486.1"/>
    </source>
</evidence>
<dbReference type="EMBL" id="GBHO01036120">
    <property type="protein sequence ID" value="JAG07484.1"/>
    <property type="molecule type" value="Transcribed_RNA"/>
</dbReference>
<dbReference type="AlphaFoldDB" id="A0A0A9W2N1"/>
<dbReference type="EMBL" id="GBHO01007620">
    <property type="protein sequence ID" value="JAG35984.1"/>
    <property type="molecule type" value="Transcribed_RNA"/>
</dbReference>
<protein>
    <submittedName>
        <fullName evidence="3">Ribosomal RNA small subunit methyltransferase A</fullName>
    </submittedName>
</protein>
<evidence type="ECO:0000313" key="21">
    <source>
        <dbReference type="EMBL" id="JAG39015.1"/>
    </source>
</evidence>
<dbReference type="EMBL" id="GBHO01007616">
    <property type="protein sequence ID" value="JAG35988.1"/>
    <property type="molecule type" value="Transcribed_RNA"/>
</dbReference>
<evidence type="ECO:0000313" key="16">
    <source>
        <dbReference type="EMBL" id="JAG35981.1"/>
    </source>
</evidence>
<dbReference type="EMBL" id="GBHO01036119">
    <property type="protein sequence ID" value="JAG07485.1"/>
    <property type="molecule type" value="Transcribed_RNA"/>
</dbReference>
<reference evidence="3" key="2">
    <citation type="submission" date="2014-07" db="EMBL/GenBank/DDBJ databases">
        <authorList>
            <person name="Hull J."/>
        </authorList>
    </citation>
    <scope>NUCLEOTIDE SEQUENCE</scope>
</reference>
<organism evidence="3">
    <name type="scientific">Lygus hesperus</name>
    <name type="common">Western plant bug</name>
    <dbReference type="NCBI Taxonomy" id="30085"/>
    <lineage>
        <taxon>Eukaryota</taxon>
        <taxon>Metazoa</taxon>
        <taxon>Ecdysozoa</taxon>
        <taxon>Arthropoda</taxon>
        <taxon>Hexapoda</taxon>
        <taxon>Insecta</taxon>
        <taxon>Pterygota</taxon>
        <taxon>Neoptera</taxon>
        <taxon>Paraneoptera</taxon>
        <taxon>Hemiptera</taxon>
        <taxon>Heteroptera</taxon>
        <taxon>Panheteroptera</taxon>
        <taxon>Cimicomorpha</taxon>
        <taxon>Miridae</taxon>
        <taxon>Mirini</taxon>
        <taxon>Lygus</taxon>
    </lineage>
</organism>
<dbReference type="EMBL" id="GBHO01036126">
    <property type="protein sequence ID" value="JAG07478.1"/>
    <property type="molecule type" value="Transcribed_RNA"/>
</dbReference>
<evidence type="ECO:0000313" key="24">
    <source>
        <dbReference type="EMBL" id="JAQ09019.1"/>
    </source>
</evidence>
<proteinExistence type="predicted"/>